<dbReference type="InterPro" id="IPR002347">
    <property type="entry name" value="SDR_fam"/>
</dbReference>
<dbReference type="AlphaFoldDB" id="A0A366JR33"/>
<evidence type="ECO:0000256" key="2">
    <source>
        <dbReference type="ARBA" id="ARBA00022857"/>
    </source>
</evidence>
<name>A0A366JR33_CYTFI</name>
<dbReference type="PANTHER" id="PTHR24320:SF282">
    <property type="entry name" value="WW DOMAIN-CONTAINING OXIDOREDUCTASE"/>
    <property type="match status" value="1"/>
</dbReference>
<gene>
    <name evidence="4" type="ORF">DFO70_109255</name>
</gene>
<dbReference type="GO" id="GO:0016491">
    <property type="term" value="F:oxidoreductase activity"/>
    <property type="evidence" value="ECO:0007669"/>
    <property type="project" value="UniProtKB-KW"/>
</dbReference>
<keyword evidence="2" id="KW-0521">NADP</keyword>
<dbReference type="RefSeq" id="WP_113884082.1">
    <property type="nucleotide sequence ID" value="NZ_QNSF01000009.1"/>
</dbReference>
<dbReference type="SUPFAM" id="SSF51735">
    <property type="entry name" value="NAD(P)-binding Rossmann-fold domains"/>
    <property type="match status" value="1"/>
</dbReference>
<dbReference type="Gene3D" id="3.40.50.720">
    <property type="entry name" value="NAD(P)-binding Rossmann-like Domain"/>
    <property type="match status" value="1"/>
</dbReference>
<sequence>MQKPLQTSYTARTKTDEVIQDIDLIGKVAIITGGYAGLGLETTKTLAFAGSTVIVPARNVEKAKEALVGIPNAILYPAIFDLSKRSTIDYFLQWFNKNYLKLDILVNSAGIMAIPLTRDEMGNEMQLSANYLGHYYLTKGLLPKLQRANGARVVNLSSRAHRYSPFHFDDPNFNKSQYDKWIAYGQAKTAVSLFSVAIDELFKKDLIRSFTVHPGSIVTGLSSNLSDEELATMGAIKSNGERGYDQYNDEHKTISEGAATIVWCATSPQLEGFGGVYCENVNISHISTEKNDKVGVKPWAIDKDLALKLWNETPLLFR</sequence>
<keyword evidence="5" id="KW-1185">Reference proteome</keyword>
<dbReference type="PANTHER" id="PTHR24320">
    <property type="entry name" value="RETINOL DEHYDROGENASE"/>
    <property type="match status" value="1"/>
</dbReference>
<evidence type="ECO:0000256" key="3">
    <source>
        <dbReference type="ARBA" id="ARBA00023002"/>
    </source>
</evidence>
<dbReference type="PRINTS" id="PR00081">
    <property type="entry name" value="GDHRDH"/>
</dbReference>
<evidence type="ECO:0000313" key="5">
    <source>
        <dbReference type="Proteomes" id="UP000252731"/>
    </source>
</evidence>
<reference evidence="4 5" key="1">
    <citation type="submission" date="2018-06" db="EMBL/GenBank/DDBJ databases">
        <title>Freshwater and sediment microbial communities from various areas in North America, analyzing microbe dynamics in response to fracking.</title>
        <authorList>
            <person name="Lamendella R."/>
        </authorList>
    </citation>
    <scope>NUCLEOTIDE SEQUENCE [LARGE SCALE GENOMIC DNA]</scope>
    <source>
        <strain evidence="4 5">14_TX</strain>
    </source>
</reference>
<protein>
    <submittedName>
        <fullName evidence="4">NADP-dependent 3-hydroxy acid dehydrogenase YdfG</fullName>
    </submittedName>
</protein>
<organism evidence="4 5">
    <name type="scientific">Cytobacillus firmus</name>
    <name type="common">Bacillus firmus</name>
    <dbReference type="NCBI Taxonomy" id="1399"/>
    <lineage>
        <taxon>Bacteria</taxon>
        <taxon>Bacillati</taxon>
        <taxon>Bacillota</taxon>
        <taxon>Bacilli</taxon>
        <taxon>Bacillales</taxon>
        <taxon>Bacillaceae</taxon>
        <taxon>Cytobacillus</taxon>
    </lineage>
</organism>
<evidence type="ECO:0000256" key="1">
    <source>
        <dbReference type="ARBA" id="ARBA00006484"/>
    </source>
</evidence>
<comment type="caution">
    <text evidence="4">The sequence shown here is derived from an EMBL/GenBank/DDBJ whole genome shotgun (WGS) entry which is preliminary data.</text>
</comment>
<dbReference type="Proteomes" id="UP000252731">
    <property type="component" value="Unassembled WGS sequence"/>
</dbReference>
<dbReference type="Pfam" id="PF00106">
    <property type="entry name" value="adh_short"/>
    <property type="match status" value="1"/>
</dbReference>
<evidence type="ECO:0000313" key="4">
    <source>
        <dbReference type="EMBL" id="RBP90748.1"/>
    </source>
</evidence>
<dbReference type="InterPro" id="IPR036291">
    <property type="entry name" value="NAD(P)-bd_dom_sf"/>
</dbReference>
<proteinExistence type="inferred from homology"/>
<dbReference type="EMBL" id="QNSF01000009">
    <property type="protein sequence ID" value="RBP90748.1"/>
    <property type="molecule type" value="Genomic_DNA"/>
</dbReference>
<accession>A0A366JR33</accession>
<keyword evidence="3" id="KW-0560">Oxidoreductase</keyword>
<comment type="similarity">
    <text evidence="1">Belongs to the short-chain dehydrogenases/reductases (SDR) family.</text>
</comment>
<dbReference type="OrthoDB" id="9809821at2"/>